<evidence type="ECO:0000256" key="2">
    <source>
        <dbReference type="ARBA" id="ARBA00007441"/>
    </source>
</evidence>
<dbReference type="InterPro" id="IPR015422">
    <property type="entry name" value="PyrdxlP-dep_Trfase_small"/>
</dbReference>
<evidence type="ECO:0000256" key="6">
    <source>
        <dbReference type="RuleBase" id="RU000481"/>
    </source>
</evidence>
<dbReference type="Gene3D" id="3.90.1150.10">
    <property type="entry name" value="Aspartate Aminotransferase, domain 1"/>
    <property type="match status" value="1"/>
</dbReference>
<dbReference type="InterPro" id="IPR004838">
    <property type="entry name" value="NHTrfase_class1_PyrdxlP-BS"/>
</dbReference>
<dbReference type="InterPro" id="IPR015424">
    <property type="entry name" value="PyrdxlP-dep_Trfase"/>
</dbReference>
<dbReference type="PROSITE" id="PS00105">
    <property type="entry name" value="AA_TRANSFER_CLASS_1"/>
    <property type="match status" value="1"/>
</dbReference>
<accession>A0ABS9H1P2</accession>
<reference evidence="8 9" key="1">
    <citation type="submission" date="2022-01" db="EMBL/GenBank/DDBJ databases">
        <title>Alkalihalobacillus sp. EGI L200015, a novel bacterium isolated from a salt lake sediment.</title>
        <authorList>
            <person name="Gao L."/>
            <person name="Fang B.-Z."/>
            <person name="Li W.-J."/>
        </authorList>
    </citation>
    <scope>NUCLEOTIDE SEQUENCE [LARGE SCALE GENOMIC DNA]</scope>
    <source>
        <strain evidence="8 9">KCTC 12718</strain>
    </source>
</reference>
<dbReference type="SUPFAM" id="SSF53383">
    <property type="entry name" value="PLP-dependent transferases"/>
    <property type="match status" value="1"/>
</dbReference>
<protein>
    <recommendedName>
        <fullName evidence="6">Aminotransferase</fullName>
        <ecNumber evidence="6">2.6.1.-</ecNumber>
    </recommendedName>
</protein>
<organism evidence="8 9">
    <name type="scientific">Pseudalkalibacillus berkeleyi</name>
    <dbReference type="NCBI Taxonomy" id="1069813"/>
    <lineage>
        <taxon>Bacteria</taxon>
        <taxon>Bacillati</taxon>
        <taxon>Bacillota</taxon>
        <taxon>Bacilli</taxon>
        <taxon>Bacillales</taxon>
        <taxon>Fictibacillaceae</taxon>
        <taxon>Pseudalkalibacillus</taxon>
    </lineage>
</organism>
<keyword evidence="3 6" id="KW-0032">Aminotransferase</keyword>
<dbReference type="PANTHER" id="PTHR46383">
    <property type="entry name" value="ASPARTATE AMINOTRANSFERASE"/>
    <property type="match status" value="1"/>
</dbReference>
<keyword evidence="5" id="KW-0663">Pyridoxal phosphate</keyword>
<evidence type="ECO:0000256" key="4">
    <source>
        <dbReference type="ARBA" id="ARBA00022679"/>
    </source>
</evidence>
<comment type="similarity">
    <text evidence="2 6">Belongs to the class-I pyridoxal-phosphate-dependent aminotransferase family.</text>
</comment>
<dbReference type="PRINTS" id="PR00753">
    <property type="entry name" value="ACCSYNTHASE"/>
</dbReference>
<feature type="domain" description="Aminotransferase class I/classII large" evidence="7">
    <location>
        <begin position="31"/>
        <end position="385"/>
    </location>
</feature>
<dbReference type="EC" id="2.6.1.-" evidence="6"/>
<keyword evidence="9" id="KW-1185">Reference proteome</keyword>
<sequence>MNLAKRVKALTPSSTLAITAKANALKAEGHDVIALGAGEPDFNTPIHIIEHAEKAMREGGTKYTPAGGLLQLKNSIVRKLQQDQQLEYDPSEVIVTTGAKHALYSLFQVLLDEGDEVIVPTPYWVSYPEQVKLAGGKPVLVEGKEENGFKITPDQLEKSISENTKAMIINSPSNPTGAIYSEEELEALGKVCVEHDILIVSDEIYEKLTYFGEKHTSIAQLSEEIKKRTMIINGVSKSHSMTGWRIGYAVGDRDIIQAMTNLASHSTSNPTSIAQYGAIAAYDGPQEPLQEMKEAFEGRLNKVYDELVQIPGFKCEKPKGAFYLFPNVTEAVRLTRFESVDKWVEAILEYEKVALVPGSGFGSPDNVRLSYATSLEVLEEALDRIRSFMEKHQK</sequence>
<gene>
    <name evidence="8" type="ORF">L2716_07375</name>
</gene>
<dbReference type="Pfam" id="PF00155">
    <property type="entry name" value="Aminotran_1_2"/>
    <property type="match status" value="1"/>
</dbReference>
<evidence type="ECO:0000313" key="9">
    <source>
        <dbReference type="Proteomes" id="UP001649381"/>
    </source>
</evidence>
<comment type="cofactor">
    <cofactor evidence="1 6">
        <name>pyridoxal 5'-phosphate</name>
        <dbReference type="ChEBI" id="CHEBI:597326"/>
    </cofactor>
</comment>
<keyword evidence="4 6" id="KW-0808">Transferase</keyword>
<dbReference type="Gene3D" id="3.40.640.10">
    <property type="entry name" value="Type I PLP-dependent aspartate aminotransferase-like (Major domain)"/>
    <property type="match status" value="1"/>
</dbReference>
<evidence type="ECO:0000256" key="5">
    <source>
        <dbReference type="ARBA" id="ARBA00022898"/>
    </source>
</evidence>
<dbReference type="EMBL" id="JAKIJS010000001">
    <property type="protein sequence ID" value="MCF6137545.1"/>
    <property type="molecule type" value="Genomic_DNA"/>
</dbReference>
<dbReference type="InterPro" id="IPR004839">
    <property type="entry name" value="Aminotransferase_I/II_large"/>
</dbReference>
<comment type="caution">
    <text evidence="8">The sequence shown here is derived from an EMBL/GenBank/DDBJ whole genome shotgun (WGS) entry which is preliminary data.</text>
</comment>
<evidence type="ECO:0000256" key="1">
    <source>
        <dbReference type="ARBA" id="ARBA00001933"/>
    </source>
</evidence>
<dbReference type="Proteomes" id="UP001649381">
    <property type="component" value="Unassembled WGS sequence"/>
</dbReference>
<evidence type="ECO:0000256" key="3">
    <source>
        <dbReference type="ARBA" id="ARBA00022576"/>
    </source>
</evidence>
<dbReference type="InterPro" id="IPR050596">
    <property type="entry name" value="AspAT/PAT-like"/>
</dbReference>
<dbReference type="CDD" id="cd00609">
    <property type="entry name" value="AAT_like"/>
    <property type="match status" value="1"/>
</dbReference>
<name>A0ABS9H1P2_9BACL</name>
<evidence type="ECO:0000259" key="7">
    <source>
        <dbReference type="Pfam" id="PF00155"/>
    </source>
</evidence>
<proteinExistence type="inferred from homology"/>
<dbReference type="GO" id="GO:0008483">
    <property type="term" value="F:transaminase activity"/>
    <property type="evidence" value="ECO:0007669"/>
    <property type="project" value="UniProtKB-KW"/>
</dbReference>
<dbReference type="RefSeq" id="WP_236333239.1">
    <property type="nucleotide sequence ID" value="NZ_JAKIJS010000001.1"/>
</dbReference>
<dbReference type="PANTHER" id="PTHR46383:SF1">
    <property type="entry name" value="ASPARTATE AMINOTRANSFERASE"/>
    <property type="match status" value="1"/>
</dbReference>
<dbReference type="InterPro" id="IPR015421">
    <property type="entry name" value="PyrdxlP-dep_Trfase_major"/>
</dbReference>
<evidence type="ECO:0000313" key="8">
    <source>
        <dbReference type="EMBL" id="MCF6137545.1"/>
    </source>
</evidence>